<feature type="non-terminal residue" evidence="9">
    <location>
        <position position="1"/>
    </location>
</feature>
<evidence type="ECO:0000256" key="6">
    <source>
        <dbReference type="ARBA" id="ARBA00023136"/>
    </source>
</evidence>
<keyword evidence="5 7" id="KW-1133">Transmembrane helix</keyword>
<name>A0AAW2K3E4_SESRA</name>
<comment type="subcellular location">
    <subcellularLocation>
        <location evidence="1">Membrane</location>
    </subcellularLocation>
</comment>
<evidence type="ECO:0000256" key="2">
    <source>
        <dbReference type="ARBA" id="ARBA00022448"/>
    </source>
</evidence>
<accession>A0AAW2K3E4</accession>
<dbReference type="InterPro" id="IPR013057">
    <property type="entry name" value="AA_transpt_TM"/>
</dbReference>
<organism evidence="9">
    <name type="scientific">Sesamum radiatum</name>
    <name type="common">Black benniseed</name>
    <dbReference type="NCBI Taxonomy" id="300843"/>
    <lineage>
        <taxon>Eukaryota</taxon>
        <taxon>Viridiplantae</taxon>
        <taxon>Streptophyta</taxon>
        <taxon>Embryophyta</taxon>
        <taxon>Tracheophyta</taxon>
        <taxon>Spermatophyta</taxon>
        <taxon>Magnoliopsida</taxon>
        <taxon>eudicotyledons</taxon>
        <taxon>Gunneridae</taxon>
        <taxon>Pentapetalae</taxon>
        <taxon>asterids</taxon>
        <taxon>lamiids</taxon>
        <taxon>Lamiales</taxon>
        <taxon>Pedaliaceae</taxon>
        <taxon>Sesamum</taxon>
    </lineage>
</organism>
<gene>
    <name evidence="9" type="ORF">Sradi_6411700</name>
</gene>
<dbReference type="PANTHER" id="PTHR48017">
    <property type="entry name" value="OS05G0424000 PROTEIN-RELATED"/>
    <property type="match status" value="1"/>
</dbReference>
<feature type="transmembrane region" description="Helical" evidence="7">
    <location>
        <begin position="30"/>
        <end position="51"/>
    </location>
</feature>
<feature type="transmembrane region" description="Helical" evidence="7">
    <location>
        <begin position="373"/>
        <end position="393"/>
    </location>
</feature>
<dbReference type="GO" id="GO:0006865">
    <property type="term" value="P:amino acid transport"/>
    <property type="evidence" value="ECO:0007669"/>
    <property type="project" value="UniProtKB-KW"/>
</dbReference>
<reference evidence="9" key="1">
    <citation type="submission" date="2020-06" db="EMBL/GenBank/DDBJ databases">
        <authorList>
            <person name="Li T."/>
            <person name="Hu X."/>
            <person name="Zhang T."/>
            <person name="Song X."/>
            <person name="Zhang H."/>
            <person name="Dai N."/>
            <person name="Sheng W."/>
            <person name="Hou X."/>
            <person name="Wei L."/>
        </authorList>
    </citation>
    <scope>NUCLEOTIDE SEQUENCE</scope>
    <source>
        <strain evidence="9">G02</strain>
        <tissue evidence="9">Leaf</tissue>
    </source>
</reference>
<feature type="domain" description="Amino acid transporter transmembrane" evidence="8">
    <location>
        <begin position="1"/>
        <end position="425"/>
    </location>
</feature>
<feature type="transmembrane region" description="Helical" evidence="7">
    <location>
        <begin position="157"/>
        <end position="178"/>
    </location>
</feature>
<protein>
    <submittedName>
        <fullName evidence="9">Amino acid permease 7</fullName>
    </submittedName>
</protein>
<evidence type="ECO:0000313" key="9">
    <source>
        <dbReference type="EMBL" id="KAL0301349.1"/>
    </source>
</evidence>
<evidence type="ECO:0000256" key="7">
    <source>
        <dbReference type="SAM" id="Phobius"/>
    </source>
</evidence>
<evidence type="ECO:0000256" key="4">
    <source>
        <dbReference type="ARBA" id="ARBA00022970"/>
    </source>
</evidence>
<dbReference type="Gene3D" id="1.20.1740.10">
    <property type="entry name" value="Amino acid/polyamine transporter I"/>
    <property type="match status" value="1"/>
</dbReference>
<comment type="caution">
    <text evidence="9">The sequence shown here is derived from an EMBL/GenBank/DDBJ whole genome shotgun (WGS) entry which is preliminary data.</text>
</comment>
<feature type="transmembrane region" description="Helical" evidence="7">
    <location>
        <begin position="245"/>
        <end position="263"/>
    </location>
</feature>
<dbReference type="GO" id="GO:0016020">
    <property type="term" value="C:membrane"/>
    <property type="evidence" value="ECO:0007669"/>
    <property type="project" value="UniProtKB-SubCell"/>
</dbReference>
<evidence type="ECO:0000256" key="3">
    <source>
        <dbReference type="ARBA" id="ARBA00022692"/>
    </source>
</evidence>
<evidence type="ECO:0000256" key="1">
    <source>
        <dbReference type="ARBA" id="ARBA00004370"/>
    </source>
</evidence>
<dbReference type="AlphaFoldDB" id="A0AAW2K3E4"/>
<keyword evidence="2" id="KW-0813">Transport</keyword>
<dbReference type="GO" id="GO:0004097">
    <property type="term" value="F:catechol oxidase activity"/>
    <property type="evidence" value="ECO:0007669"/>
    <property type="project" value="InterPro"/>
</dbReference>
<keyword evidence="6 7" id="KW-0472">Membrane</keyword>
<keyword evidence="4" id="KW-0029">Amino-acid transport</keyword>
<feature type="transmembrane region" description="Helical" evidence="7">
    <location>
        <begin position="94"/>
        <end position="113"/>
    </location>
</feature>
<feature type="transmembrane region" description="Helical" evidence="7">
    <location>
        <begin position="405"/>
        <end position="427"/>
    </location>
</feature>
<feature type="transmembrane region" description="Helical" evidence="7">
    <location>
        <begin position="6"/>
        <end position="23"/>
    </location>
</feature>
<dbReference type="EMBL" id="JACGWJ010000030">
    <property type="protein sequence ID" value="KAL0301349.1"/>
    <property type="molecule type" value="Genomic_DNA"/>
</dbReference>
<keyword evidence="3 7" id="KW-0812">Transmembrane</keyword>
<sequence>TVWTAIAHIITGVIGSGVLSLAWSVAQLGWIAGPLCMVVFGLITIVSSNLLCDCYRYPHPEVGHIRNRSYAEAVSSYLGKKSMWVAGIFLQESYYGYGIAYTITSAISMRAILKSNCYHKEGHDAPCEYGDSLFILLFGVVQVVFSQIPDFHNMEWLSIFAAFMSFGYTFIGLALGFAKVVGDGQIRGDFGGVPTTTVAQKVWLSSQAIGDIAFAFTYNIILLDIEDTLKAPPPENKTMKKASTIAILITSFFFLCCGCFGYAAFGNEAPGNLLTGFGFYEPFWLVDIANACIVLHLVGGYQIYSQPLFAVAERQIAKKHPNSRFVNEEYTVKLPLLPRFKLNLLRLCFRTVYVASTTGLALLFPYFNQVLGVLGALNFWPLAIYFPVQMYLVQNKVRAWTGQWIVLQAFRVFCLLCTILAFIGVLVPRPKKSRSQEEKDKEVELLSIQGIESDARQYVKFNIFLDEEDEEDRDNLAQAAYAGTFSLLPRGSNSPTKMKAEVRLELNRLLEELGVEDDEEILVTLVPVAGDITIGSIKIVYVPY</sequence>
<reference evidence="9" key="2">
    <citation type="journal article" date="2024" name="Plant">
        <title>Genomic evolution and insights into agronomic trait innovations of Sesamum species.</title>
        <authorList>
            <person name="Miao H."/>
            <person name="Wang L."/>
            <person name="Qu L."/>
            <person name="Liu H."/>
            <person name="Sun Y."/>
            <person name="Le M."/>
            <person name="Wang Q."/>
            <person name="Wei S."/>
            <person name="Zheng Y."/>
            <person name="Lin W."/>
            <person name="Duan Y."/>
            <person name="Cao H."/>
            <person name="Xiong S."/>
            <person name="Wang X."/>
            <person name="Wei L."/>
            <person name="Li C."/>
            <person name="Ma Q."/>
            <person name="Ju M."/>
            <person name="Zhao R."/>
            <person name="Li G."/>
            <person name="Mu C."/>
            <person name="Tian Q."/>
            <person name="Mei H."/>
            <person name="Zhang T."/>
            <person name="Gao T."/>
            <person name="Zhang H."/>
        </authorList>
    </citation>
    <scope>NUCLEOTIDE SEQUENCE</scope>
    <source>
        <strain evidence="9">G02</strain>
    </source>
</reference>
<evidence type="ECO:0000256" key="5">
    <source>
        <dbReference type="ARBA" id="ARBA00022989"/>
    </source>
</evidence>
<feature type="transmembrane region" description="Helical" evidence="7">
    <location>
        <begin position="283"/>
        <end position="304"/>
    </location>
</feature>
<dbReference type="Pfam" id="PF01490">
    <property type="entry name" value="Aa_trans"/>
    <property type="match status" value="1"/>
</dbReference>
<feature type="transmembrane region" description="Helical" evidence="7">
    <location>
        <begin position="125"/>
        <end position="145"/>
    </location>
</feature>
<proteinExistence type="predicted"/>
<evidence type="ECO:0000259" key="8">
    <source>
        <dbReference type="Pfam" id="PF01490"/>
    </source>
</evidence>